<accession>A0ACB9B7N7</accession>
<gene>
    <name evidence="1" type="ORF">L1987_67750</name>
</gene>
<evidence type="ECO:0000313" key="2">
    <source>
        <dbReference type="Proteomes" id="UP001056120"/>
    </source>
</evidence>
<keyword evidence="2" id="KW-1185">Reference proteome</keyword>
<protein>
    <submittedName>
        <fullName evidence="1">Uncharacterized protein</fullName>
    </submittedName>
</protein>
<evidence type="ECO:0000313" key="1">
    <source>
        <dbReference type="EMBL" id="KAI3716695.1"/>
    </source>
</evidence>
<reference evidence="1 2" key="2">
    <citation type="journal article" date="2022" name="Mol. Ecol. Resour.">
        <title>The genomes of chicory, endive, great burdock and yacon provide insights into Asteraceae paleo-polyploidization history and plant inulin production.</title>
        <authorList>
            <person name="Fan W."/>
            <person name="Wang S."/>
            <person name="Wang H."/>
            <person name="Wang A."/>
            <person name="Jiang F."/>
            <person name="Liu H."/>
            <person name="Zhao H."/>
            <person name="Xu D."/>
            <person name="Zhang Y."/>
        </authorList>
    </citation>
    <scope>NUCLEOTIDE SEQUENCE [LARGE SCALE GENOMIC DNA]</scope>
    <source>
        <strain evidence="2">cv. Yunnan</strain>
        <tissue evidence="1">Leaves</tissue>
    </source>
</reference>
<sequence length="222" mass="24686">MLVGSCEWDDTYLRDTVGITFMEVNSVQARLSVASSLQMAVLWYTDSLKPKTALEGHSSLITDMCFSPTSSRLATSSFDKTVRIWDADINRGFSLHTFMGHSVSVMSLDIHPNRDDLICSCDGEGEIRYWNIHNGSCIRVFKGGTAHLRFQPRHGRFLAAAATKIVSILDTETQGHANPIQYVCWDTSGEYLASVSVDSVRVWSLTEGVCVRDLSSNGNKFY</sequence>
<comment type="caution">
    <text evidence="1">The sequence shown here is derived from an EMBL/GenBank/DDBJ whole genome shotgun (WGS) entry which is preliminary data.</text>
</comment>
<organism evidence="1 2">
    <name type="scientific">Smallanthus sonchifolius</name>
    <dbReference type="NCBI Taxonomy" id="185202"/>
    <lineage>
        <taxon>Eukaryota</taxon>
        <taxon>Viridiplantae</taxon>
        <taxon>Streptophyta</taxon>
        <taxon>Embryophyta</taxon>
        <taxon>Tracheophyta</taxon>
        <taxon>Spermatophyta</taxon>
        <taxon>Magnoliopsida</taxon>
        <taxon>eudicotyledons</taxon>
        <taxon>Gunneridae</taxon>
        <taxon>Pentapetalae</taxon>
        <taxon>asterids</taxon>
        <taxon>campanulids</taxon>
        <taxon>Asterales</taxon>
        <taxon>Asteraceae</taxon>
        <taxon>Asteroideae</taxon>
        <taxon>Heliantheae alliance</taxon>
        <taxon>Millerieae</taxon>
        <taxon>Smallanthus</taxon>
    </lineage>
</organism>
<dbReference type="Proteomes" id="UP001056120">
    <property type="component" value="Linkage Group LG23"/>
</dbReference>
<name>A0ACB9B7N7_9ASTR</name>
<dbReference type="EMBL" id="CM042040">
    <property type="protein sequence ID" value="KAI3716695.1"/>
    <property type="molecule type" value="Genomic_DNA"/>
</dbReference>
<proteinExistence type="predicted"/>
<reference evidence="2" key="1">
    <citation type="journal article" date="2022" name="Mol. Ecol. Resour.">
        <title>The genomes of chicory, endive, great burdock and yacon provide insights into Asteraceae palaeo-polyploidization history and plant inulin production.</title>
        <authorList>
            <person name="Fan W."/>
            <person name="Wang S."/>
            <person name="Wang H."/>
            <person name="Wang A."/>
            <person name="Jiang F."/>
            <person name="Liu H."/>
            <person name="Zhao H."/>
            <person name="Xu D."/>
            <person name="Zhang Y."/>
        </authorList>
    </citation>
    <scope>NUCLEOTIDE SEQUENCE [LARGE SCALE GENOMIC DNA]</scope>
    <source>
        <strain evidence="2">cv. Yunnan</strain>
    </source>
</reference>